<dbReference type="GO" id="GO:0046872">
    <property type="term" value="F:metal ion binding"/>
    <property type="evidence" value="ECO:0007669"/>
    <property type="project" value="UniProtKB-KW"/>
</dbReference>
<name>A0A1H7GR46_RUMAL</name>
<keyword evidence="3" id="KW-0408">Iron</keyword>
<dbReference type="CDD" id="cd01335">
    <property type="entry name" value="Radical_SAM"/>
    <property type="match status" value="1"/>
</dbReference>
<dbReference type="SFLD" id="SFLDS00029">
    <property type="entry name" value="Radical_SAM"/>
    <property type="match status" value="1"/>
</dbReference>
<proteinExistence type="predicted"/>
<dbReference type="GO" id="GO:0051536">
    <property type="term" value="F:iron-sulfur cluster binding"/>
    <property type="evidence" value="ECO:0007669"/>
    <property type="project" value="UniProtKB-KW"/>
</dbReference>
<gene>
    <name evidence="6" type="ORF">SAMN05216469_102229</name>
</gene>
<dbReference type="Gene3D" id="3.20.20.70">
    <property type="entry name" value="Aldolase class I"/>
    <property type="match status" value="1"/>
</dbReference>
<dbReference type="InterPro" id="IPR050377">
    <property type="entry name" value="Radical_SAM_PqqE_MftC-like"/>
</dbReference>
<evidence type="ECO:0000256" key="2">
    <source>
        <dbReference type="ARBA" id="ARBA00022723"/>
    </source>
</evidence>
<dbReference type="EMBL" id="FOAT01000002">
    <property type="protein sequence ID" value="SEK40519.1"/>
    <property type="molecule type" value="Genomic_DNA"/>
</dbReference>
<accession>A0A1H7GR46</accession>
<evidence type="ECO:0000313" key="7">
    <source>
        <dbReference type="Proteomes" id="UP000186015"/>
    </source>
</evidence>
<keyword evidence="4" id="KW-0411">Iron-sulfur</keyword>
<evidence type="ECO:0000313" key="6">
    <source>
        <dbReference type="EMBL" id="SEK40519.1"/>
    </source>
</evidence>
<dbReference type="SFLD" id="SFLDG01067">
    <property type="entry name" value="SPASM/twitch_domain_containing"/>
    <property type="match status" value="1"/>
</dbReference>
<dbReference type="PANTHER" id="PTHR11228:SF7">
    <property type="entry name" value="PQQA PEPTIDE CYCLASE"/>
    <property type="match status" value="1"/>
</dbReference>
<dbReference type="InterPro" id="IPR058240">
    <property type="entry name" value="rSAM_sf"/>
</dbReference>
<dbReference type="SFLD" id="SFLDG01386">
    <property type="entry name" value="main_SPASM_domain-containing"/>
    <property type="match status" value="1"/>
</dbReference>
<evidence type="ECO:0000256" key="1">
    <source>
        <dbReference type="ARBA" id="ARBA00022691"/>
    </source>
</evidence>
<dbReference type="OrthoDB" id="9810775at2"/>
<reference evidence="6 7" key="1">
    <citation type="submission" date="2016-10" db="EMBL/GenBank/DDBJ databases">
        <authorList>
            <person name="de Groot N.N."/>
        </authorList>
    </citation>
    <scope>NUCLEOTIDE SEQUENCE [LARGE SCALE GENOMIC DNA]</scope>
    <source>
        <strain evidence="6 7">KH2T6</strain>
    </source>
</reference>
<dbReference type="InterPro" id="IPR007197">
    <property type="entry name" value="rSAM"/>
</dbReference>
<dbReference type="AlphaFoldDB" id="A0A1H7GR46"/>
<dbReference type="Pfam" id="PF04055">
    <property type="entry name" value="Radical_SAM"/>
    <property type="match status" value="1"/>
</dbReference>
<keyword evidence="1" id="KW-0949">S-adenosyl-L-methionine</keyword>
<keyword evidence="2" id="KW-0479">Metal-binding</keyword>
<sequence length="429" mass="50001">MLNKAKVEFSEYTKIFSKNSKSLVANIRTGNCLFLSDEIVSIYKRAEAENMLFEQLFAFVEDDSSRELLVKISERLDALKMWKHNENELLTLRKSKVSLDITNQCNLRCRHCCISAGDDLRGNELSTDEIFKIIDRMMLFDTDDVTVSGGEPMYRKDFFEITEKIRSVYSGSLSIMTNGTLIKDEATAKYLTEKYDNFNLSLDGYDEASCEAIRGKGVYDKVINAVKFLRKYTNRISLSMIRTSDNMDNTTQFRELCKSLDVLPVIRAFEPVGRGRELYDQVTVDRENDISCINWNRVEDNFVSNKLYNYQPQIFACQGAVTEFQIDQKGDVFPCPMFMDDEYKLFNILDIEDPEEFISSRKYLTSEGYYNFSRYLPENVPHCSNCEKQLMCFSCAAEIKKMMVSGDIERRCAEYSNYFDLYWRDYERV</sequence>
<dbReference type="RefSeq" id="WP_074829537.1">
    <property type="nucleotide sequence ID" value="NZ_FOAT01000002.1"/>
</dbReference>
<protein>
    <submittedName>
        <fullName evidence="6">Radical SAM additional 4Fe4S-binding SPASM domain-containing protein</fullName>
    </submittedName>
</protein>
<organism evidence="6 7">
    <name type="scientific">Ruminococcus albus</name>
    <dbReference type="NCBI Taxonomy" id="1264"/>
    <lineage>
        <taxon>Bacteria</taxon>
        <taxon>Bacillati</taxon>
        <taxon>Bacillota</taxon>
        <taxon>Clostridia</taxon>
        <taxon>Eubacteriales</taxon>
        <taxon>Oscillospiraceae</taxon>
        <taxon>Ruminococcus</taxon>
    </lineage>
</organism>
<dbReference type="Proteomes" id="UP000186015">
    <property type="component" value="Unassembled WGS sequence"/>
</dbReference>
<dbReference type="SUPFAM" id="SSF102114">
    <property type="entry name" value="Radical SAM enzymes"/>
    <property type="match status" value="1"/>
</dbReference>
<dbReference type="InterPro" id="IPR013785">
    <property type="entry name" value="Aldolase_TIM"/>
</dbReference>
<evidence type="ECO:0000256" key="3">
    <source>
        <dbReference type="ARBA" id="ARBA00023004"/>
    </source>
</evidence>
<evidence type="ECO:0000256" key="4">
    <source>
        <dbReference type="ARBA" id="ARBA00023014"/>
    </source>
</evidence>
<feature type="domain" description="Radical SAM core" evidence="5">
    <location>
        <begin position="91"/>
        <end position="297"/>
    </location>
</feature>
<dbReference type="PANTHER" id="PTHR11228">
    <property type="entry name" value="RADICAL SAM DOMAIN PROTEIN"/>
    <property type="match status" value="1"/>
</dbReference>
<dbReference type="GO" id="GO:0003824">
    <property type="term" value="F:catalytic activity"/>
    <property type="evidence" value="ECO:0007669"/>
    <property type="project" value="InterPro"/>
</dbReference>
<dbReference type="PROSITE" id="PS51918">
    <property type="entry name" value="RADICAL_SAM"/>
    <property type="match status" value="1"/>
</dbReference>
<evidence type="ECO:0000259" key="5">
    <source>
        <dbReference type="PROSITE" id="PS51918"/>
    </source>
</evidence>